<dbReference type="PANTHER" id="PTHR31672">
    <property type="entry name" value="BNACNNG10540D PROTEIN"/>
    <property type="match status" value="1"/>
</dbReference>
<dbReference type="Gene3D" id="1.20.1280.50">
    <property type="match status" value="1"/>
</dbReference>
<dbReference type="EMBL" id="JAVIJP010000005">
    <property type="protein sequence ID" value="KAL3653851.1"/>
    <property type="molecule type" value="Genomic_DNA"/>
</dbReference>
<dbReference type="PANTHER" id="PTHR31672:SF13">
    <property type="entry name" value="F-BOX PROTEIN CPR30-LIKE"/>
    <property type="match status" value="1"/>
</dbReference>
<dbReference type="CDD" id="cd22157">
    <property type="entry name" value="F-box_AtFBW1-like"/>
    <property type="match status" value="1"/>
</dbReference>
<dbReference type="NCBIfam" id="TIGR01640">
    <property type="entry name" value="F_box_assoc_1"/>
    <property type="match status" value="1"/>
</dbReference>
<evidence type="ECO:0000313" key="3">
    <source>
        <dbReference type="Proteomes" id="UP001632038"/>
    </source>
</evidence>
<dbReference type="InterPro" id="IPR006527">
    <property type="entry name" value="F-box-assoc_dom_typ1"/>
</dbReference>
<evidence type="ECO:0000259" key="1">
    <source>
        <dbReference type="PROSITE" id="PS50181"/>
    </source>
</evidence>
<sequence>MMSVDLPWDITIEILSRLPVKSLMRFKCVSVSFYNLISNDPLFRKKHLHYQSSFKNVIFVPHFINFQCRLVSISLEGDVRKNRVDLKLPTSGKVSFHNSCDGLFCMSMSGGDAVIWNPTTRQVRRFHTCPSYIPYRSWIGYSLAHDSRSDVYKLLGLTITYGYGITTYKLHFYSTEKGMWRYIEEPSACDYVKYDGQTTIVNGAFHWLGSNEENFRRPHVVVSLDISDETYETLALPEAIWDDLTSPKLCELNGKLCIVSQHIDYQCWDLWVMNEYGDVDSMMRMFRMSFAVQMDMFSWPFHMLVDDTIVIFDPEQIYFCKDGRVSRIISIRKYRKYRYKKIYAYFESFISPHTCLHGKEVNQKIVPNGFSATMGRDKQVVTKKWWPKSYLQRLCFCKSF</sequence>
<keyword evidence="3" id="KW-1185">Reference proteome</keyword>
<proteinExistence type="predicted"/>
<dbReference type="SMART" id="SM00256">
    <property type="entry name" value="FBOX"/>
    <property type="match status" value="1"/>
</dbReference>
<feature type="domain" description="F-box" evidence="1">
    <location>
        <begin position="1"/>
        <end position="46"/>
    </location>
</feature>
<dbReference type="PROSITE" id="PS50181">
    <property type="entry name" value="FBOX"/>
    <property type="match status" value="1"/>
</dbReference>
<gene>
    <name evidence="2" type="ORF">CASFOL_003532</name>
</gene>
<dbReference type="Pfam" id="PF07734">
    <property type="entry name" value="FBA_1"/>
    <property type="match status" value="1"/>
</dbReference>
<dbReference type="InterPro" id="IPR001810">
    <property type="entry name" value="F-box_dom"/>
</dbReference>
<accession>A0ABD3EI35</accession>
<dbReference type="Pfam" id="PF00646">
    <property type="entry name" value="F-box"/>
    <property type="match status" value="1"/>
</dbReference>
<evidence type="ECO:0000313" key="2">
    <source>
        <dbReference type="EMBL" id="KAL3653851.1"/>
    </source>
</evidence>
<organism evidence="2 3">
    <name type="scientific">Castilleja foliolosa</name>
    <dbReference type="NCBI Taxonomy" id="1961234"/>
    <lineage>
        <taxon>Eukaryota</taxon>
        <taxon>Viridiplantae</taxon>
        <taxon>Streptophyta</taxon>
        <taxon>Embryophyta</taxon>
        <taxon>Tracheophyta</taxon>
        <taxon>Spermatophyta</taxon>
        <taxon>Magnoliopsida</taxon>
        <taxon>eudicotyledons</taxon>
        <taxon>Gunneridae</taxon>
        <taxon>Pentapetalae</taxon>
        <taxon>asterids</taxon>
        <taxon>lamiids</taxon>
        <taxon>Lamiales</taxon>
        <taxon>Orobanchaceae</taxon>
        <taxon>Pedicularideae</taxon>
        <taxon>Castillejinae</taxon>
        <taxon>Castilleja</taxon>
    </lineage>
</organism>
<dbReference type="AlphaFoldDB" id="A0ABD3EI35"/>
<comment type="caution">
    <text evidence="2">The sequence shown here is derived from an EMBL/GenBank/DDBJ whole genome shotgun (WGS) entry which is preliminary data.</text>
</comment>
<dbReference type="SUPFAM" id="SSF81383">
    <property type="entry name" value="F-box domain"/>
    <property type="match status" value="1"/>
</dbReference>
<reference evidence="3" key="1">
    <citation type="journal article" date="2024" name="IScience">
        <title>Strigolactones Initiate the Formation of Haustorium-like Structures in Castilleja.</title>
        <authorList>
            <person name="Buerger M."/>
            <person name="Peterson D."/>
            <person name="Chory J."/>
        </authorList>
    </citation>
    <scope>NUCLEOTIDE SEQUENCE [LARGE SCALE GENOMIC DNA]</scope>
</reference>
<dbReference type="Proteomes" id="UP001632038">
    <property type="component" value="Unassembled WGS sequence"/>
</dbReference>
<dbReference type="InterPro" id="IPR036047">
    <property type="entry name" value="F-box-like_dom_sf"/>
</dbReference>
<protein>
    <recommendedName>
        <fullName evidence="1">F-box domain-containing protein</fullName>
    </recommendedName>
</protein>
<dbReference type="InterPro" id="IPR017451">
    <property type="entry name" value="F-box-assoc_interact_dom"/>
</dbReference>
<name>A0ABD3EI35_9LAMI</name>
<dbReference type="InterPro" id="IPR050796">
    <property type="entry name" value="SCF_F-box_component"/>
</dbReference>